<name>A0AA38HCR9_9TREE</name>
<protein>
    <submittedName>
        <fullName evidence="2">Uncharacterized protein</fullName>
    </submittedName>
</protein>
<evidence type="ECO:0000313" key="3">
    <source>
        <dbReference type="Proteomes" id="UP001164286"/>
    </source>
</evidence>
<feature type="compositionally biased region" description="Polar residues" evidence="1">
    <location>
        <begin position="13"/>
        <end position="28"/>
    </location>
</feature>
<dbReference type="AlphaFoldDB" id="A0AA38HCR9"/>
<organism evidence="2 3">
    <name type="scientific">Dioszegia hungarica</name>
    <dbReference type="NCBI Taxonomy" id="4972"/>
    <lineage>
        <taxon>Eukaryota</taxon>
        <taxon>Fungi</taxon>
        <taxon>Dikarya</taxon>
        <taxon>Basidiomycota</taxon>
        <taxon>Agaricomycotina</taxon>
        <taxon>Tremellomycetes</taxon>
        <taxon>Tremellales</taxon>
        <taxon>Bulleribasidiaceae</taxon>
        <taxon>Dioszegia</taxon>
    </lineage>
</organism>
<gene>
    <name evidence="2" type="ORF">MKK02DRAFT_42383</name>
</gene>
<feature type="compositionally biased region" description="Basic and acidic residues" evidence="1">
    <location>
        <begin position="309"/>
        <end position="320"/>
    </location>
</feature>
<feature type="compositionally biased region" description="Basic and acidic residues" evidence="1">
    <location>
        <begin position="1"/>
        <end position="12"/>
    </location>
</feature>
<evidence type="ECO:0000313" key="2">
    <source>
        <dbReference type="EMBL" id="KAI9638000.1"/>
    </source>
</evidence>
<dbReference type="Proteomes" id="UP001164286">
    <property type="component" value="Unassembled WGS sequence"/>
</dbReference>
<accession>A0AA38HCR9</accession>
<proteinExistence type="predicted"/>
<evidence type="ECO:0000256" key="1">
    <source>
        <dbReference type="SAM" id="MobiDB-lite"/>
    </source>
</evidence>
<sequence length="339" mass="37961">MGDEFIHWKPEQAEQSCGSEFDSISESSDPVLSTTLLVRAPPTFSEIRYELPDRRTKTIVQGLLDGDPESQGKLSLFDIGRIIPPSSYEVNSAISDALKTFLQTGDHGNLAIQLEDYRVEEELRDDERDRMMKRRLALEEAETLGKKICRRMIALGPLSADALDTSGRAKTLQLIKSGFGNRSLLDTYFEAEESPAANHLLKVTTHTHSYEDDEEEEDSQTDPVWLSEKKAQAALALLRMDSEEIGEFQPFVRSSDMLKTEATLGRRAQRIELSQLLVTGEEEWYPGYLTTVVIQLYEASEDGPTLRRVHGEDDPLRDQSSEQSEDSGSTGDLSGVVEL</sequence>
<feature type="region of interest" description="Disordered" evidence="1">
    <location>
        <begin position="303"/>
        <end position="339"/>
    </location>
</feature>
<dbReference type="GeneID" id="77731163"/>
<keyword evidence="3" id="KW-1185">Reference proteome</keyword>
<reference evidence="2" key="1">
    <citation type="journal article" date="2022" name="G3 (Bethesda)">
        <title>High quality genome of the basidiomycete yeast Dioszegia hungarica PDD-24b-2 isolated from cloud water.</title>
        <authorList>
            <person name="Jarrige D."/>
            <person name="Haridas S."/>
            <person name="Bleykasten-Grosshans C."/>
            <person name="Joly M."/>
            <person name="Nadalig T."/>
            <person name="Sancelme M."/>
            <person name="Vuilleumier S."/>
            <person name="Grigoriev I.V."/>
            <person name="Amato P."/>
            <person name="Bringel F."/>
        </authorList>
    </citation>
    <scope>NUCLEOTIDE SEQUENCE</scope>
    <source>
        <strain evidence="2">PDD-24b-2</strain>
    </source>
</reference>
<dbReference type="EMBL" id="JAKWFO010000003">
    <property type="protein sequence ID" value="KAI9638000.1"/>
    <property type="molecule type" value="Genomic_DNA"/>
</dbReference>
<comment type="caution">
    <text evidence="2">The sequence shown here is derived from an EMBL/GenBank/DDBJ whole genome shotgun (WGS) entry which is preliminary data.</text>
</comment>
<feature type="region of interest" description="Disordered" evidence="1">
    <location>
        <begin position="1"/>
        <end position="28"/>
    </location>
</feature>
<dbReference type="RefSeq" id="XP_052947777.1">
    <property type="nucleotide sequence ID" value="XM_053091958.1"/>
</dbReference>